<sequence length="169" mass="19822">MRFSTNDDDDDDDDDNDDDDDDSDNNNDYYYCCCYYCLHMRIYCLSLWWNVAVSLWLRLDSYNDNDTQQQYVVTVKAPLKVRGRTDVTKSTSSPTLNAVMCIIKEVPDSTQTNNNNNYGKITLNPKFRKIIPENRYKILIEMLRFKFLVEGIYKHVHVCSGLLVSDVRQ</sequence>
<evidence type="ECO:0000256" key="1">
    <source>
        <dbReference type="SAM" id="MobiDB-lite"/>
    </source>
</evidence>
<dbReference type="VEuPathDB" id="VectorBase:GAUT046977"/>
<evidence type="ECO:0000313" key="3">
    <source>
        <dbReference type="Proteomes" id="UP000078200"/>
    </source>
</evidence>
<name>A0A1A9VTH5_GLOAU</name>
<dbReference type="AlphaFoldDB" id="A0A1A9VTH5"/>
<organism evidence="2 3">
    <name type="scientific">Glossina austeni</name>
    <name type="common">Savannah tsetse fly</name>
    <dbReference type="NCBI Taxonomy" id="7395"/>
    <lineage>
        <taxon>Eukaryota</taxon>
        <taxon>Metazoa</taxon>
        <taxon>Ecdysozoa</taxon>
        <taxon>Arthropoda</taxon>
        <taxon>Hexapoda</taxon>
        <taxon>Insecta</taxon>
        <taxon>Pterygota</taxon>
        <taxon>Neoptera</taxon>
        <taxon>Endopterygota</taxon>
        <taxon>Diptera</taxon>
        <taxon>Brachycera</taxon>
        <taxon>Muscomorpha</taxon>
        <taxon>Hippoboscoidea</taxon>
        <taxon>Glossinidae</taxon>
        <taxon>Glossina</taxon>
    </lineage>
</organism>
<feature type="region of interest" description="Disordered" evidence="1">
    <location>
        <begin position="1"/>
        <end position="22"/>
    </location>
</feature>
<dbReference type="EnsemblMetazoa" id="GAUT046977-RA">
    <property type="protein sequence ID" value="GAUT046977-PA"/>
    <property type="gene ID" value="GAUT046977"/>
</dbReference>
<keyword evidence="3" id="KW-1185">Reference proteome</keyword>
<proteinExistence type="predicted"/>
<accession>A0A1A9VTH5</accession>
<dbReference type="Proteomes" id="UP000078200">
    <property type="component" value="Unassembled WGS sequence"/>
</dbReference>
<protein>
    <submittedName>
        <fullName evidence="2">Uncharacterized protein</fullName>
    </submittedName>
</protein>
<evidence type="ECO:0000313" key="2">
    <source>
        <dbReference type="EnsemblMetazoa" id="GAUT046977-PA"/>
    </source>
</evidence>
<reference evidence="2" key="1">
    <citation type="submission" date="2020-05" db="UniProtKB">
        <authorList>
            <consortium name="EnsemblMetazoa"/>
        </authorList>
    </citation>
    <scope>IDENTIFICATION</scope>
    <source>
        <strain evidence="2">TTRI</strain>
    </source>
</reference>